<evidence type="ECO:0000313" key="1">
    <source>
        <dbReference type="EMBL" id="KAK3366498.1"/>
    </source>
</evidence>
<organism evidence="1 2">
    <name type="scientific">Podospora didyma</name>
    <dbReference type="NCBI Taxonomy" id="330526"/>
    <lineage>
        <taxon>Eukaryota</taxon>
        <taxon>Fungi</taxon>
        <taxon>Dikarya</taxon>
        <taxon>Ascomycota</taxon>
        <taxon>Pezizomycotina</taxon>
        <taxon>Sordariomycetes</taxon>
        <taxon>Sordariomycetidae</taxon>
        <taxon>Sordariales</taxon>
        <taxon>Podosporaceae</taxon>
        <taxon>Podospora</taxon>
    </lineage>
</organism>
<keyword evidence="2" id="KW-1185">Reference proteome</keyword>
<dbReference type="Proteomes" id="UP001285441">
    <property type="component" value="Unassembled WGS sequence"/>
</dbReference>
<proteinExistence type="predicted"/>
<comment type="caution">
    <text evidence="1">The sequence shown here is derived from an EMBL/GenBank/DDBJ whole genome shotgun (WGS) entry which is preliminary data.</text>
</comment>
<name>A0AAE0JY59_9PEZI</name>
<evidence type="ECO:0000313" key="2">
    <source>
        <dbReference type="Proteomes" id="UP001285441"/>
    </source>
</evidence>
<reference evidence="1" key="1">
    <citation type="journal article" date="2023" name="Mol. Phylogenet. Evol.">
        <title>Genome-scale phylogeny and comparative genomics of the fungal order Sordariales.</title>
        <authorList>
            <person name="Hensen N."/>
            <person name="Bonometti L."/>
            <person name="Westerberg I."/>
            <person name="Brannstrom I.O."/>
            <person name="Guillou S."/>
            <person name="Cros-Aarteil S."/>
            <person name="Calhoun S."/>
            <person name="Haridas S."/>
            <person name="Kuo A."/>
            <person name="Mondo S."/>
            <person name="Pangilinan J."/>
            <person name="Riley R."/>
            <person name="LaButti K."/>
            <person name="Andreopoulos B."/>
            <person name="Lipzen A."/>
            <person name="Chen C."/>
            <person name="Yan M."/>
            <person name="Daum C."/>
            <person name="Ng V."/>
            <person name="Clum A."/>
            <person name="Steindorff A."/>
            <person name="Ohm R.A."/>
            <person name="Martin F."/>
            <person name="Silar P."/>
            <person name="Natvig D.O."/>
            <person name="Lalanne C."/>
            <person name="Gautier V."/>
            <person name="Ament-Velasquez S.L."/>
            <person name="Kruys A."/>
            <person name="Hutchinson M.I."/>
            <person name="Powell A.J."/>
            <person name="Barry K."/>
            <person name="Miller A.N."/>
            <person name="Grigoriev I.V."/>
            <person name="Debuchy R."/>
            <person name="Gladieux P."/>
            <person name="Hiltunen Thoren M."/>
            <person name="Johannesson H."/>
        </authorList>
    </citation>
    <scope>NUCLEOTIDE SEQUENCE</scope>
    <source>
        <strain evidence="1">CBS 232.78</strain>
    </source>
</reference>
<dbReference type="EMBL" id="JAULSW010000012">
    <property type="protein sequence ID" value="KAK3366498.1"/>
    <property type="molecule type" value="Genomic_DNA"/>
</dbReference>
<dbReference type="AlphaFoldDB" id="A0AAE0JY59"/>
<protein>
    <submittedName>
        <fullName evidence="1">Uncharacterized protein</fullName>
    </submittedName>
</protein>
<accession>A0AAE0JY59</accession>
<sequence length="161" mass="17968">MAVTAMVAREKVVAVADLASLSSFARNFSEGVARVHREKLLFEMLPDSFQRQLQKILGGSPFDSKFGREAGGARHGFANNIKSKLLDKIRSLVRKWYETLRGSILGVVNGGHRKFERKSWVSMHYMVEQEVQTYSPNVKISVPDDIGNEGVNICDKASDPL</sequence>
<gene>
    <name evidence="1" type="ORF">B0H63DRAFT_456193</name>
</gene>
<reference evidence="1" key="2">
    <citation type="submission" date="2023-06" db="EMBL/GenBank/DDBJ databases">
        <authorList>
            <consortium name="Lawrence Berkeley National Laboratory"/>
            <person name="Haridas S."/>
            <person name="Hensen N."/>
            <person name="Bonometti L."/>
            <person name="Westerberg I."/>
            <person name="Brannstrom I.O."/>
            <person name="Guillou S."/>
            <person name="Cros-Aarteil S."/>
            <person name="Calhoun S."/>
            <person name="Kuo A."/>
            <person name="Mondo S."/>
            <person name="Pangilinan J."/>
            <person name="Riley R."/>
            <person name="LaButti K."/>
            <person name="Andreopoulos B."/>
            <person name="Lipzen A."/>
            <person name="Chen C."/>
            <person name="Yanf M."/>
            <person name="Daum C."/>
            <person name="Ng V."/>
            <person name="Clum A."/>
            <person name="Steindorff A."/>
            <person name="Ohm R."/>
            <person name="Martin F."/>
            <person name="Silar P."/>
            <person name="Natvig D."/>
            <person name="Lalanne C."/>
            <person name="Gautier V."/>
            <person name="Ament-velasquez S.L."/>
            <person name="Kruys A."/>
            <person name="Hutchinson M.I."/>
            <person name="Powell A.J."/>
            <person name="Barry K."/>
            <person name="Miller A.N."/>
            <person name="Grigoriev I.V."/>
            <person name="Debuchy R."/>
            <person name="Gladieux P."/>
            <person name="Thoren M.H."/>
            <person name="Johannesson H."/>
        </authorList>
    </citation>
    <scope>NUCLEOTIDE SEQUENCE</scope>
    <source>
        <strain evidence="1">CBS 232.78</strain>
    </source>
</reference>